<sequence>MLFRRLPTLALLSGVLAAAACTLPPANQGMPGPIVHLGLMPNDPTACLGPVHATSNMPLLRDAKLGATNGEAKLTGCVINPGPLGYRAIIVEITFFDSEGHILSSVTRDSIDLPAYSTTPAAQTGAPRWLIPIDVSADPNAVQAEVVVHALVCAGTGPRGCTEEHDTSVVSVSAAKT</sequence>
<protein>
    <submittedName>
        <fullName evidence="2">Uncharacterized protein</fullName>
    </submittedName>
</protein>
<reference evidence="2" key="1">
    <citation type="journal article" date="2020" name="mSystems">
        <title>Genome- and Community-Level Interaction Insights into Carbon Utilization and Element Cycling Functions of Hydrothermarchaeota in Hydrothermal Sediment.</title>
        <authorList>
            <person name="Zhou Z."/>
            <person name="Liu Y."/>
            <person name="Xu W."/>
            <person name="Pan J."/>
            <person name="Luo Z.H."/>
            <person name="Li M."/>
        </authorList>
    </citation>
    <scope>NUCLEOTIDE SEQUENCE</scope>
    <source>
        <strain evidence="2">SpSt-997</strain>
    </source>
</reference>
<dbReference type="AlphaFoldDB" id="A0A8J4M5C5"/>
<keyword evidence="1" id="KW-0732">Signal</keyword>
<dbReference type="PROSITE" id="PS51257">
    <property type="entry name" value="PROKAR_LIPOPROTEIN"/>
    <property type="match status" value="1"/>
</dbReference>
<evidence type="ECO:0000256" key="1">
    <source>
        <dbReference type="SAM" id="SignalP"/>
    </source>
</evidence>
<comment type="caution">
    <text evidence="2">The sequence shown here is derived from an EMBL/GenBank/DDBJ whole genome shotgun (WGS) entry which is preliminary data.</text>
</comment>
<dbReference type="EMBL" id="DTQM01000092">
    <property type="protein sequence ID" value="HGC42551.1"/>
    <property type="molecule type" value="Genomic_DNA"/>
</dbReference>
<accession>A0A8J4M5C5</accession>
<gene>
    <name evidence="2" type="ORF">ENY07_04910</name>
</gene>
<name>A0A8J4M5C5_9PROT</name>
<organism evidence="2">
    <name type="scientific">Acidicaldus sp</name>
    <dbReference type="NCBI Taxonomy" id="1872105"/>
    <lineage>
        <taxon>Bacteria</taxon>
        <taxon>Pseudomonadati</taxon>
        <taxon>Pseudomonadota</taxon>
        <taxon>Alphaproteobacteria</taxon>
        <taxon>Acetobacterales</taxon>
        <taxon>Acetobacteraceae</taxon>
        <taxon>Acidicaldus</taxon>
    </lineage>
</organism>
<feature type="chain" id="PRO_5035162460" evidence="1">
    <location>
        <begin position="21"/>
        <end position="177"/>
    </location>
</feature>
<evidence type="ECO:0000313" key="2">
    <source>
        <dbReference type="EMBL" id="HGC42551.1"/>
    </source>
</evidence>
<feature type="signal peptide" evidence="1">
    <location>
        <begin position="1"/>
        <end position="20"/>
    </location>
</feature>
<proteinExistence type="predicted"/>